<dbReference type="PANTHER" id="PTHR30485">
    <property type="entry name" value="NI/FE-HYDROGENASE 1 B-TYPE CYTOCHROME SUBUNIT"/>
    <property type="match status" value="1"/>
</dbReference>
<feature type="transmembrane region" description="Helical" evidence="6">
    <location>
        <begin position="183"/>
        <end position="208"/>
    </location>
</feature>
<evidence type="ECO:0000313" key="8">
    <source>
        <dbReference type="EMBL" id="WAB81756.1"/>
    </source>
</evidence>
<evidence type="ECO:0000256" key="4">
    <source>
        <dbReference type="ARBA" id="ARBA00022989"/>
    </source>
</evidence>
<keyword evidence="2" id="KW-1003">Cell membrane</keyword>
<proteinExistence type="predicted"/>
<dbReference type="InterPro" id="IPR051542">
    <property type="entry name" value="Hydrogenase_cytochrome"/>
</dbReference>
<dbReference type="PANTHER" id="PTHR30485:SF0">
    <property type="entry name" value="NI_FE-HYDROGENASE 1 B-TYPE CYTOCHROME SUBUNIT-RELATED"/>
    <property type="match status" value="1"/>
</dbReference>
<keyword evidence="3 6" id="KW-0812">Transmembrane</keyword>
<evidence type="ECO:0000313" key="9">
    <source>
        <dbReference type="Proteomes" id="UP001164706"/>
    </source>
</evidence>
<gene>
    <name evidence="8" type="ORF">OVN18_01680</name>
</gene>
<dbReference type="GO" id="GO:0005886">
    <property type="term" value="C:plasma membrane"/>
    <property type="evidence" value="ECO:0007669"/>
    <property type="project" value="UniProtKB-SubCell"/>
</dbReference>
<feature type="transmembrane region" description="Helical" evidence="6">
    <location>
        <begin position="116"/>
        <end position="138"/>
    </location>
</feature>
<feature type="transmembrane region" description="Helical" evidence="6">
    <location>
        <begin position="267"/>
        <end position="287"/>
    </location>
</feature>
<dbReference type="SUPFAM" id="SSF81342">
    <property type="entry name" value="Transmembrane di-heme cytochromes"/>
    <property type="match status" value="1"/>
</dbReference>
<keyword evidence="9" id="KW-1185">Reference proteome</keyword>
<protein>
    <submittedName>
        <fullName evidence="8">Cytochrome b/b6 domain-containing protein</fullName>
    </submittedName>
</protein>
<sequence length="312" mass="33951">MPSPALPRRRAAVIAGALGVVVLIGLALAAQAFRASAAGASFIDQYPGSYAPPPGTPEGFPAWLRWTHFLSAFFLLFIVSSGLHLRRRQRPPAFVTRRREGFLAAKNPTRLGLHSWWHLVVDTLWVVTGLVYVVLLIVSGHWARLVPTDLAVVPNAISAAVQYLTVSAPPADSWSAYNSLQQLFYFATVFVASPLALVTGLRLSPVWPDRWMRARGPLSDTAARRTHSLVLWYFLAFTLVHVSLVLLTGARSNLNAMYVGVDDETSWLGVGVFALSTGVMAAAWVLLRPPAQIAIAERVADVRVMPAAPKRG</sequence>
<dbReference type="Gene3D" id="1.20.950.20">
    <property type="entry name" value="Transmembrane di-heme cytochromes, Chain C"/>
    <property type="match status" value="1"/>
</dbReference>
<evidence type="ECO:0000256" key="6">
    <source>
        <dbReference type="SAM" id="Phobius"/>
    </source>
</evidence>
<comment type="subcellular location">
    <subcellularLocation>
        <location evidence="1">Cell membrane</location>
        <topology evidence="1">Multi-pass membrane protein</topology>
    </subcellularLocation>
</comment>
<name>A0A9E8S9Q4_9MICO</name>
<evidence type="ECO:0000256" key="5">
    <source>
        <dbReference type="ARBA" id="ARBA00023136"/>
    </source>
</evidence>
<accession>A0A9E8S9Q4</accession>
<dbReference type="KEGG" id="mdb:OVN18_01680"/>
<evidence type="ECO:0000256" key="2">
    <source>
        <dbReference type="ARBA" id="ARBA00022475"/>
    </source>
</evidence>
<evidence type="ECO:0000256" key="1">
    <source>
        <dbReference type="ARBA" id="ARBA00004651"/>
    </source>
</evidence>
<evidence type="ECO:0000259" key="7">
    <source>
        <dbReference type="Pfam" id="PF01292"/>
    </source>
</evidence>
<dbReference type="InterPro" id="IPR011577">
    <property type="entry name" value="Cyt_b561_bac/Ni-Hgenase"/>
</dbReference>
<evidence type="ECO:0000256" key="3">
    <source>
        <dbReference type="ARBA" id="ARBA00022692"/>
    </source>
</evidence>
<dbReference type="GO" id="GO:0022904">
    <property type="term" value="P:respiratory electron transport chain"/>
    <property type="evidence" value="ECO:0007669"/>
    <property type="project" value="InterPro"/>
</dbReference>
<feature type="transmembrane region" description="Helical" evidence="6">
    <location>
        <begin position="63"/>
        <end position="83"/>
    </location>
</feature>
<organism evidence="8 9">
    <name type="scientific">Microcella daejeonensis</name>
    <dbReference type="NCBI Taxonomy" id="2994971"/>
    <lineage>
        <taxon>Bacteria</taxon>
        <taxon>Bacillati</taxon>
        <taxon>Actinomycetota</taxon>
        <taxon>Actinomycetes</taxon>
        <taxon>Micrococcales</taxon>
        <taxon>Microbacteriaceae</taxon>
        <taxon>Microcella</taxon>
    </lineage>
</organism>
<dbReference type="InterPro" id="IPR016174">
    <property type="entry name" value="Di-haem_cyt_TM"/>
</dbReference>
<dbReference type="RefSeq" id="WP_267737804.1">
    <property type="nucleotide sequence ID" value="NZ_CP113089.1"/>
</dbReference>
<dbReference type="EMBL" id="CP113089">
    <property type="protein sequence ID" value="WAB81756.1"/>
    <property type="molecule type" value="Genomic_DNA"/>
</dbReference>
<feature type="domain" description="Cytochrome b561 bacterial/Ni-hydrogenase" evidence="7">
    <location>
        <begin position="60"/>
        <end position="257"/>
    </location>
</feature>
<keyword evidence="4 6" id="KW-1133">Transmembrane helix</keyword>
<feature type="transmembrane region" description="Helical" evidence="6">
    <location>
        <begin position="229"/>
        <end position="247"/>
    </location>
</feature>
<keyword evidence="5 6" id="KW-0472">Membrane</keyword>
<dbReference type="AlphaFoldDB" id="A0A9E8S9Q4"/>
<dbReference type="Pfam" id="PF01292">
    <property type="entry name" value="Ni_hydr_CYTB"/>
    <property type="match status" value="1"/>
</dbReference>
<dbReference type="GO" id="GO:0009055">
    <property type="term" value="F:electron transfer activity"/>
    <property type="evidence" value="ECO:0007669"/>
    <property type="project" value="InterPro"/>
</dbReference>
<reference evidence="8" key="1">
    <citation type="submission" date="2022-11" db="EMBL/GenBank/DDBJ databases">
        <title>Description of Microcella daejonensis nov. sp, isolated from riverside soil.</title>
        <authorList>
            <person name="Molina K.M."/>
            <person name="Kim S.B."/>
        </authorList>
    </citation>
    <scope>NUCLEOTIDE SEQUENCE</scope>
    <source>
        <strain evidence="8">MMS21-STM12</strain>
    </source>
</reference>
<dbReference type="GO" id="GO:0020037">
    <property type="term" value="F:heme binding"/>
    <property type="evidence" value="ECO:0007669"/>
    <property type="project" value="TreeGrafter"/>
</dbReference>
<dbReference type="Proteomes" id="UP001164706">
    <property type="component" value="Chromosome"/>
</dbReference>